<keyword evidence="1" id="KW-0812">Transmembrane</keyword>
<accession>A0A127M5J7</accession>
<dbReference type="CDD" id="cd03396">
    <property type="entry name" value="PAP2_like_6"/>
    <property type="match status" value="1"/>
</dbReference>
<feature type="transmembrane region" description="Helical" evidence="1">
    <location>
        <begin position="205"/>
        <end position="226"/>
    </location>
</feature>
<gene>
    <name evidence="3" type="ORF">AZF00_09125</name>
</gene>
<dbReference type="EMBL" id="CP014544">
    <property type="protein sequence ID" value="AMO68451.1"/>
    <property type="molecule type" value="Genomic_DNA"/>
</dbReference>
<dbReference type="Gene3D" id="1.20.144.10">
    <property type="entry name" value="Phosphatidic acid phosphatase type 2/haloperoxidase"/>
    <property type="match status" value="1"/>
</dbReference>
<feature type="domain" description="Phosphatidic acid phosphatase type 2/haloperoxidase" evidence="2">
    <location>
        <begin position="91"/>
        <end position="218"/>
    </location>
</feature>
<dbReference type="InterPro" id="IPR000326">
    <property type="entry name" value="PAP2/HPO"/>
</dbReference>
<dbReference type="KEGG" id="zal:AZF00_09125"/>
<evidence type="ECO:0000256" key="1">
    <source>
        <dbReference type="SAM" id="Phobius"/>
    </source>
</evidence>
<dbReference type="SUPFAM" id="SSF48317">
    <property type="entry name" value="Acid phosphatase/Vanadium-dependent haloperoxidase"/>
    <property type="match status" value="1"/>
</dbReference>
<evidence type="ECO:0000259" key="2">
    <source>
        <dbReference type="Pfam" id="PF01569"/>
    </source>
</evidence>
<keyword evidence="1" id="KW-1133">Transmembrane helix</keyword>
<keyword evidence="1" id="KW-0472">Membrane</keyword>
<dbReference type="AlphaFoldDB" id="A0A127M5J7"/>
<dbReference type="Proteomes" id="UP000074119">
    <property type="component" value="Chromosome"/>
</dbReference>
<feature type="transmembrane region" description="Helical" evidence="1">
    <location>
        <begin position="63"/>
        <end position="78"/>
    </location>
</feature>
<evidence type="ECO:0000313" key="4">
    <source>
        <dbReference type="Proteomes" id="UP000074119"/>
    </source>
</evidence>
<evidence type="ECO:0000313" key="3">
    <source>
        <dbReference type="EMBL" id="AMO68451.1"/>
    </source>
</evidence>
<protein>
    <recommendedName>
        <fullName evidence="2">Phosphatidic acid phosphatase type 2/haloperoxidase domain-containing protein</fullName>
    </recommendedName>
</protein>
<organism evidence="3 4">
    <name type="scientific">Zhongshania aliphaticivorans</name>
    <dbReference type="NCBI Taxonomy" id="1470434"/>
    <lineage>
        <taxon>Bacteria</taxon>
        <taxon>Pseudomonadati</taxon>
        <taxon>Pseudomonadota</taxon>
        <taxon>Gammaproteobacteria</taxon>
        <taxon>Cellvibrionales</taxon>
        <taxon>Spongiibacteraceae</taxon>
        <taxon>Zhongshania</taxon>
    </lineage>
</organism>
<dbReference type="Pfam" id="PF01569">
    <property type="entry name" value="PAP2"/>
    <property type="match status" value="1"/>
</dbReference>
<dbReference type="InterPro" id="IPR036938">
    <property type="entry name" value="PAP2/HPO_sf"/>
</dbReference>
<proteinExistence type="predicted"/>
<name>A0A127M5J7_9GAMM</name>
<feature type="transmembrane region" description="Helical" evidence="1">
    <location>
        <begin position="178"/>
        <end position="199"/>
    </location>
</feature>
<sequence>MSPAKHIQYALIALTAVTLCFELSNLDLWIQGFFYNASSQHWLFQIDGNPWRHFFFYDAPKKLLLLFELALLVSLLFFRKAPLVQQYHRGLLIVLLALPLGPAAVSSLKGTTNVACPYALSEYGGKLPYLKLFESYPAEKQPAKQQRCFPAGHASGGFALLALYYLPKSRRRRRQMLGIALTAGWAMGGYKMLLGHHFFSHTLVSMLLCWLVTNCIALLVTPTLGLTERGSFRNKASRVKLASLFEKTSQ</sequence>
<reference evidence="3 4" key="1">
    <citation type="submission" date="2015-12" db="EMBL/GenBank/DDBJ databases">
        <authorList>
            <person name="Shamseldin A."/>
            <person name="Moawad H."/>
            <person name="Abd El-Rahim W.M."/>
            <person name="Sadowsky M.J."/>
        </authorList>
    </citation>
    <scope>NUCLEOTIDE SEQUENCE [LARGE SCALE GENOMIC DNA]</scope>
    <source>
        <strain evidence="3 4">SM2</strain>
    </source>
</reference>
<dbReference type="STRING" id="1470434.AZF00_09125"/>
<dbReference type="RefSeq" id="WP_008250225.1">
    <property type="nucleotide sequence ID" value="NZ_CP014544.1"/>
</dbReference>